<sequence>MIYIKVIRNSNQLVESVTVTGHAEYDEPGKDIVCAGVSAVTFGAANAVEKLCGVALKVEQGESGFLRFILPMNVDSSMNEKIQLLIEGMLVSLKTIEISYSDFINIQTKIV</sequence>
<dbReference type="EMBL" id="JBHUEM010000004">
    <property type="protein sequence ID" value="MFD1736042.1"/>
    <property type="molecule type" value="Genomic_DNA"/>
</dbReference>
<comment type="caution">
    <text evidence="7">The sequence shown here is derived from an EMBL/GenBank/DDBJ whole genome shotgun (WGS) entry which is preliminary data.</text>
</comment>
<proteinExistence type="inferred from homology"/>
<dbReference type="GO" id="GO:0008233">
    <property type="term" value="F:peptidase activity"/>
    <property type="evidence" value="ECO:0007669"/>
    <property type="project" value="UniProtKB-KW"/>
</dbReference>
<dbReference type="Proteomes" id="UP001597214">
    <property type="component" value="Unassembled WGS sequence"/>
</dbReference>
<dbReference type="RefSeq" id="WP_377927177.1">
    <property type="nucleotide sequence ID" value="NZ_JBHUEM010000004.1"/>
</dbReference>
<name>A0ABW4LLQ6_9BACI</name>
<comment type="similarity">
    <text evidence="5">Belongs to the Prp family.</text>
</comment>
<organism evidence="7 8">
    <name type="scientific">Bacillus salitolerans</name>
    <dbReference type="NCBI Taxonomy" id="1437434"/>
    <lineage>
        <taxon>Bacteria</taxon>
        <taxon>Bacillati</taxon>
        <taxon>Bacillota</taxon>
        <taxon>Bacilli</taxon>
        <taxon>Bacillales</taxon>
        <taxon>Bacillaceae</taxon>
        <taxon>Bacillus</taxon>
    </lineage>
</organism>
<evidence type="ECO:0000313" key="7">
    <source>
        <dbReference type="EMBL" id="MFD1736042.1"/>
    </source>
</evidence>
<dbReference type="Gene3D" id="3.30.70.1490">
    <property type="entry name" value="Cysteine protease Prp"/>
    <property type="match status" value="1"/>
</dbReference>
<evidence type="ECO:0000313" key="8">
    <source>
        <dbReference type="Proteomes" id="UP001597214"/>
    </source>
</evidence>
<reference evidence="8" key="1">
    <citation type="journal article" date="2019" name="Int. J. Syst. Evol. Microbiol.">
        <title>The Global Catalogue of Microorganisms (GCM) 10K type strain sequencing project: providing services to taxonomists for standard genome sequencing and annotation.</title>
        <authorList>
            <consortium name="The Broad Institute Genomics Platform"/>
            <consortium name="The Broad Institute Genome Sequencing Center for Infectious Disease"/>
            <person name="Wu L."/>
            <person name="Ma J."/>
        </authorList>
    </citation>
    <scope>NUCLEOTIDE SEQUENCE [LARGE SCALE GENOMIC DNA]</scope>
    <source>
        <strain evidence="8">CCUG 49339</strain>
    </source>
</reference>
<keyword evidence="2 7" id="KW-0645">Protease</keyword>
<keyword evidence="3" id="KW-0378">Hydrolase</keyword>
<evidence type="ECO:0000256" key="3">
    <source>
        <dbReference type="ARBA" id="ARBA00022801"/>
    </source>
</evidence>
<evidence type="ECO:0000256" key="5">
    <source>
        <dbReference type="ARBA" id="ARBA00044503"/>
    </source>
</evidence>
<evidence type="ECO:0000256" key="1">
    <source>
        <dbReference type="ARBA" id="ARBA00022517"/>
    </source>
</evidence>
<accession>A0ABW4LLQ6</accession>
<keyword evidence="1" id="KW-0690">Ribosome biogenesis</keyword>
<evidence type="ECO:0000256" key="6">
    <source>
        <dbReference type="ARBA" id="ARBA00044538"/>
    </source>
</evidence>
<evidence type="ECO:0000256" key="4">
    <source>
        <dbReference type="ARBA" id="ARBA00022807"/>
    </source>
</evidence>
<gene>
    <name evidence="7" type="ORF">ACFSCX_05640</name>
</gene>
<dbReference type="InterPro" id="IPR036764">
    <property type="entry name" value="Peptidase_Prp_sf"/>
</dbReference>
<dbReference type="InterPro" id="IPR007422">
    <property type="entry name" value="Peptidase_Prp"/>
</dbReference>
<keyword evidence="8" id="KW-1185">Reference proteome</keyword>
<dbReference type="PANTHER" id="PTHR39178:SF1">
    <property type="entry name" value="RIBOSOMAL-PROCESSING CYSTEINE PROTEASE PRP"/>
    <property type="match status" value="1"/>
</dbReference>
<dbReference type="Pfam" id="PF04327">
    <property type="entry name" value="Peptidase_Prp"/>
    <property type="match status" value="1"/>
</dbReference>
<protein>
    <recommendedName>
        <fullName evidence="6">Ribosomal processing cysteine protease Prp</fullName>
    </recommendedName>
</protein>
<evidence type="ECO:0000256" key="2">
    <source>
        <dbReference type="ARBA" id="ARBA00022670"/>
    </source>
</evidence>
<keyword evidence="4" id="KW-0788">Thiol protease</keyword>
<dbReference type="CDD" id="cd16332">
    <property type="entry name" value="Prp-like"/>
    <property type="match status" value="1"/>
</dbReference>
<dbReference type="GO" id="GO:0006508">
    <property type="term" value="P:proteolysis"/>
    <property type="evidence" value="ECO:0007669"/>
    <property type="project" value="UniProtKB-KW"/>
</dbReference>
<dbReference type="PANTHER" id="PTHR39178">
    <property type="entry name" value="HYPOTHETICAL RIBOSOME-ASSOCIATED PROTEIN"/>
    <property type="match status" value="1"/>
</dbReference>
<dbReference type="SUPFAM" id="SSF118010">
    <property type="entry name" value="TM1457-like"/>
    <property type="match status" value="1"/>
</dbReference>